<dbReference type="PANTHER" id="PTHR28092">
    <property type="entry name" value="FACTOR-INDUCED GENE 1 PROTEIN"/>
    <property type="match status" value="1"/>
</dbReference>
<comment type="caution">
    <text evidence="2">The sequence shown here is derived from an EMBL/GenBank/DDBJ whole genome shotgun (WGS) entry which is preliminary data.</text>
</comment>
<keyword evidence="1" id="KW-0472">Membrane</keyword>
<protein>
    <recommendedName>
        <fullName evidence="4">Actin cortical patch SUR7/pH-response regulator PalI</fullName>
    </recommendedName>
</protein>
<dbReference type="GO" id="GO:0016020">
    <property type="term" value="C:membrane"/>
    <property type="evidence" value="ECO:0007669"/>
    <property type="project" value="InterPro"/>
</dbReference>
<evidence type="ECO:0000256" key="1">
    <source>
        <dbReference type="SAM" id="Phobius"/>
    </source>
</evidence>
<feature type="transmembrane region" description="Helical" evidence="1">
    <location>
        <begin position="35"/>
        <end position="59"/>
    </location>
</feature>
<accession>A0A642V9V0</accession>
<reference evidence="2" key="1">
    <citation type="journal article" date="2019" name="G3 (Bethesda)">
        <title>Genome Assemblies of Two Rare Opportunistic Yeast Pathogens: Diutina rugosa (syn. Candida rugosa) and Trichomonascus ciferrii (syn. Candida ciferrii).</title>
        <authorList>
            <person name="Mixao V."/>
            <person name="Saus E."/>
            <person name="Hansen A.P."/>
            <person name="Lass-Florl C."/>
            <person name="Gabaldon T."/>
        </authorList>
    </citation>
    <scope>NUCLEOTIDE SEQUENCE</scope>
    <source>
        <strain evidence="2">CBS 4856</strain>
    </source>
</reference>
<dbReference type="Proteomes" id="UP000761534">
    <property type="component" value="Unassembled WGS sequence"/>
</dbReference>
<evidence type="ECO:0008006" key="4">
    <source>
        <dbReference type="Google" id="ProtNLM"/>
    </source>
</evidence>
<dbReference type="Pfam" id="PF12351">
    <property type="entry name" value="Fig1"/>
    <property type="match status" value="1"/>
</dbReference>
<dbReference type="Gene3D" id="1.20.140.150">
    <property type="match status" value="1"/>
</dbReference>
<dbReference type="AlphaFoldDB" id="A0A642V9V0"/>
<gene>
    <name evidence="2" type="ORF">TRICI_003523</name>
</gene>
<name>A0A642V9V0_9ASCO</name>
<dbReference type="GO" id="GO:0043332">
    <property type="term" value="C:mating projection tip"/>
    <property type="evidence" value="ECO:0007669"/>
    <property type="project" value="TreeGrafter"/>
</dbReference>
<evidence type="ECO:0000313" key="2">
    <source>
        <dbReference type="EMBL" id="KAA8912353.1"/>
    </source>
</evidence>
<feature type="transmembrane region" description="Helical" evidence="1">
    <location>
        <begin position="156"/>
        <end position="178"/>
    </location>
</feature>
<dbReference type="VEuPathDB" id="FungiDB:TRICI_003523"/>
<proteinExistence type="predicted"/>
<organism evidence="2 3">
    <name type="scientific">Trichomonascus ciferrii</name>
    <dbReference type="NCBI Taxonomy" id="44093"/>
    <lineage>
        <taxon>Eukaryota</taxon>
        <taxon>Fungi</taxon>
        <taxon>Dikarya</taxon>
        <taxon>Ascomycota</taxon>
        <taxon>Saccharomycotina</taxon>
        <taxon>Dipodascomycetes</taxon>
        <taxon>Dipodascales</taxon>
        <taxon>Trichomonascaceae</taxon>
        <taxon>Trichomonascus</taxon>
        <taxon>Trichomonascus ciferrii complex</taxon>
    </lineage>
</organism>
<feature type="transmembrane region" description="Helical" evidence="1">
    <location>
        <begin position="237"/>
        <end position="257"/>
    </location>
</feature>
<keyword evidence="1" id="KW-0812">Transmembrane</keyword>
<keyword evidence="1" id="KW-1133">Transmembrane helix</keyword>
<dbReference type="GO" id="GO:0000747">
    <property type="term" value="P:conjugation with cellular fusion"/>
    <property type="evidence" value="ECO:0007669"/>
    <property type="project" value="TreeGrafter"/>
</dbReference>
<keyword evidence="3" id="KW-1185">Reference proteome</keyword>
<dbReference type="OrthoDB" id="3550957at2759"/>
<dbReference type="InterPro" id="IPR033481">
    <property type="entry name" value="Dni1/Fig1"/>
</dbReference>
<sequence length="307" mass="33263">MFGNFPNMFGNFRPYFNPGFGPRLLRERTIHHRHLVVFILGLAVILMSILISGCSSSSAQGPNLYLLEVKYSQGDSAQTKSAGIVNDTMYDTLKDQTADADVTVRVGYFGICAKSDNHDSWSCSTNMTQIAEVPSGGEGDPLNMVYLAFQLKSSSYSPWIMIISTALAFATMVLICCIKTPESAGYPLSVCLSILGFVLNLLAMTWQQTSAVTAAAAINNLTESTAKARPGTSVAGLGWTSVIFQAICCVSLIIIYFSDRRIARENSDIESAIAHGDTHAAQAMADKFDADHGHGHHRPAMGHHHHL</sequence>
<evidence type="ECO:0000313" key="3">
    <source>
        <dbReference type="Proteomes" id="UP000761534"/>
    </source>
</evidence>
<dbReference type="PANTHER" id="PTHR28092:SF1">
    <property type="entry name" value="FACTOR-INDUCED GENE 1 PROTEIN"/>
    <property type="match status" value="1"/>
</dbReference>
<feature type="transmembrane region" description="Helical" evidence="1">
    <location>
        <begin position="185"/>
        <end position="206"/>
    </location>
</feature>
<dbReference type="EMBL" id="SWFS01000258">
    <property type="protein sequence ID" value="KAA8912353.1"/>
    <property type="molecule type" value="Genomic_DNA"/>
</dbReference>